<evidence type="ECO:0000256" key="9">
    <source>
        <dbReference type="ARBA" id="ARBA00023136"/>
    </source>
</evidence>
<evidence type="ECO:0000256" key="10">
    <source>
        <dbReference type="ARBA" id="ARBA00023170"/>
    </source>
</evidence>
<evidence type="ECO:0000256" key="5">
    <source>
        <dbReference type="ARBA" id="ARBA00022692"/>
    </source>
</evidence>
<protein>
    <submittedName>
        <fullName evidence="17">Vitamin B12 transporter</fullName>
    </submittedName>
</protein>
<dbReference type="InterPro" id="IPR036942">
    <property type="entry name" value="Beta-barrel_TonB_sf"/>
</dbReference>
<comment type="subcellular location">
    <subcellularLocation>
        <location evidence="1 12">Cell outer membrane</location>
        <topology evidence="1 12">Multi-pass membrane protein</topology>
    </subcellularLocation>
</comment>
<evidence type="ECO:0000256" key="13">
    <source>
        <dbReference type="RuleBase" id="RU003357"/>
    </source>
</evidence>
<gene>
    <name evidence="17" type="ORF">HNP33_002264</name>
</gene>
<evidence type="ECO:0000256" key="12">
    <source>
        <dbReference type="PROSITE-ProRule" id="PRU01360"/>
    </source>
</evidence>
<evidence type="ECO:0000256" key="11">
    <source>
        <dbReference type="ARBA" id="ARBA00023237"/>
    </source>
</evidence>
<keyword evidence="7" id="KW-0406">Ion transport</keyword>
<dbReference type="Pfam" id="PF07715">
    <property type="entry name" value="Plug"/>
    <property type="match status" value="1"/>
</dbReference>
<dbReference type="Proteomes" id="UP000562492">
    <property type="component" value="Unassembled WGS sequence"/>
</dbReference>
<keyword evidence="9 12" id="KW-0472">Membrane</keyword>
<dbReference type="PROSITE" id="PS52016">
    <property type="entry name" value="TONB_DEPENDENT_REC_3"/>
    <property type="match status" value="1"/>
</dbReference>
<evidence type="ECO:0000313" key="17">
    <source>
        <dbReference type="EMBL" id="MBB6578184.1"/>
    </source>
</evidence>
<evidence type="ECO:0000313" key="18">
    <source>
        <dbReference type="Proteomes" id="UP000562492"/>
    </source>
</evidence>
<reference evidence="17 18" key="1">
    <citation type="submission" date="2020-08" db="EMBL/GenBank/DDBJ databases">
        <title>Functional genomics of gut bacteria from endangered species of beetles.</title>
        <authorList>
            <person name="Carlos-Shanley C."/>
        </authorList>
    </citation>
    <scope>NUCLEOTIDE SEQUENCE [LARGE SCALE GENOMIC DNA]</scope>
    <source>
        <strain evidence="17 18">S00124</strain>
    </source>
</reference>
<keyword evidence="5 12" id="KW-0812">Transmembrane</keyword>
<dbReference type="PANTHER" id="PTHR30069">
    <property type="entry name" value="TONB-DEPENDENT OUTER MEMBRANE RECEPTOR"/>
    <property type="match status" value="1"/>
</dbReference>
<keyword evidence="18" id="KW-1185">Reference proteome</keyword>
<keyword evidence="10" id="KW-0675">Receptor</keyword>
<evidence type="ECO:0000256" key="2">
    <source>
        <dbReference type="ARBA" id="ARBA00009810"/>
    </source>
</evidence>
<dbReference type="Pfam" id="PF00593">
    <property type="entry name" value="TonB_dep_Rec_b-barrel"/>
    <property type="match status" value="1"/>
</dbReference>
<dbReference type="EMBL" id="JACHKZ010000012">
    <property type="protein sequence ID" value="MBB6578184.1"/>
    <property type="molecule type" value="Genomic_DNA"/>
</dbReference>
<dbReference type="InterPro" id="IPR037066">
    <property type="entry name" value="Plug_dom_sf"/>
</dbReference>
<keyword evidence="4 12" id="KW-1134">Transmembrane beta strand</keyword>
<evidence type="ECO:0000256" key="14">
    <source>
        <dbReference type="SAM" id="SignalP"/>
    </source>
</evidence>
<dbReference type="Gene3D" id="2.170.130.10">
    <property type="entry name" value="TonB-dependent receptor, plug domain"/>
    <property type="match status" value="1"/>
</dbReference>
<feature type="chain" id="PRO_5046303978" evidence="14">
    <location>
        <begin position="45"/>
        <end position="632"/>
    </location>
</feature>
<keyword evidence="8 13" id="KW-0798">TonB box</keyword>
<comment type="similarity">
    <text evidence="2 12 13">Belongs to the TonB-dependent receptor family.</text>
</comment>
<dbReference type="InterPro" id="IPR000531">
    <property type="entry name" value="Beta-barrel_TonB"/>
</dbReference>
<evidence type="ECO:0000256" key="8">
    <source>
        <dbReference type="ARBA" id="ARBA00023077"/>
    </source>
</evidence>
<dbReference type="InterPro" id="IPR039426">
    <property type="entry name" value="TonB-dep_rcpt-like"/>
</dbReference>
<dbReference type="CDD" id="cd01347">
    <property type="entry name" value="ligand_gated_channel"/>
    <property type="match status" value="1"/>
</dbReference>
<evidence type="ECO:0000256" key="6">
    <source>
        <dbReference type="ARBA" id="ARBA00022729"/>
    </source>
</evidence>
<evidence type="ECO:0000256" key="1">
    <source>
        <dbReference type="ARBA" id="ARBA00004571"/>
    </source>
</evidence>
<feature type="signal peptide" evidence="14">
    <location>
        <begin position="1"/>
        <end position="44"/>
    </location>
</feature>
<organism evidence="17 18">
    <name type="scientific">Comamonas odontotermitis</name>
    <dbReference type="NCBI Taxonomy" id="379895"/>
    <lineage>
        <taxon>Bacteria</taxon>
        <taxon>Pseudomonadati</taxon>
        <taxon>Pseudomonadota</taxon>
        <taxon>Betaproteobacteria</taxon>
        <taxon>Burkholderiales</taxon>
        <taxon>Comamonadaceae</taxon>
        <taxon>Comamonas</taxon>
    </lineage>
</organism>
<feature type="domain" description="TonB-dependent receptor plug" evidence="16">
    <location>
        <begin position="69"/>
        <end position="175"/>
    </location>
</feature>
<keyword evidence="6 14" id="KW-0732">Signal</keyword>
<dbReference type="InterPro" id="IPR012910">
    <property type="entry name" value="Plug_dom"/>
</dbReference>
<name>A0ABR6RGN2_9BURK</name>
<feature type="domain" description="TonB-dependent receptor-like beta-barrel" evidence="15">
    <location>
        <begin position="199"/>
        <end position="605"/>
    </location>
</feature>
<evidence type="ECO:0000256" key="3">
    <source>
        <dbReference type="ARBA" id="ARBA00022448"/>
    </source>
</evidence>
<dbReference type="PANTHER" id="PTHR30069:SF53">
    <property type="entry name" value="COLICIN I RECEPTOR-RELATED"/>
    <property type="match status" value="1"/>
</dbReference>
<dbReference type="Gene3D" id="2.40.170.20">
    <property type="entry name" value="TonB-dependent receptor, beta-barrel domain"/>
    <property type="match status" value="1"/>
</dbReference>
<proteinExistence type="inferred from homology"/>
<keyword evidence="3 12" id="KW-0813">Transport</keyword>
<evidence type="ECO:0000256" key="7">
    <source>
        <dbReference type="ARBA" id="ARBA00023065"/>
    </source>
</evidence>
<evidence type="ECO:0000259" key="16">
    <source>
        <dbReference type="Pfam" id="PF07715"/>
    </source>
</evidence>
<comment type="caution">
    <text evidence="17">The sequence shown here is derived from an EMBL/GenBank/DDBJ whole genome shotgun (WGS) entry which is preliminary data.</text>
</comment>
<accession>A0ABR6RGN2</accession>
<evidence type="ECO:0000256" key="4">
    <source>
        <dbReference type="ARBA" id="ARBA00022452"/>
    </source>
</evidence>
<keyword evidence="11 12" id="KW-0998">Cell outer membrane</keyword>
<evidence type="ECO:0000259" key="15">
    <source>
        <dbReference type="Pfam" id="PF00593"/>
    </source>
</evidence>
<dbReference type="SUPFAM" id="SSF56935">
    <property type="entry name" value="Porins"/>
    <property type="match status" value="1"/>
</dbReference>
<sequence length="632" mass="68432">MHSHSPVVRLCAPDSAIVFSPLHSARTRIAVAAALMAASISVQAQTANETEGKTLEAMVVTANRIEQPLSDLTADMSIIDSKTIERQGPGGVADVLARVPGIQMTRNGGPGTSTSVFIRGAETRFTAVYVDGVRVDSQSTGGASWQNLPLALIDRIEVLRGPAAAVYGSDAMGGVVQIFTKKGEGAPKPYVGFGIGNRGTYTAEAGISGGQGAWDYSIGLNRAQSDGFNARTTATANPDKDGYRNNAVNARLGYQLNQQHRLEATMMASNMNSGYDVSPKEDDRSINKMYALGLNWQAKWTDHYSTKLQLTQSRDYYETRPSPYQTDTRLHNYLFQNEWRYGVHTMTAALERREDSLVNGSIDRDRSQNALALGYGMHSGAHTVQLNLRRDDDSEFGGKTTGSAAYGYEFAPNWRATATVGTAFRAPTLYQRFSEYGDASLAPEKSRNAELGLRWAQGADSFSATVYRNNVTNLINWVGGTGTCSGNNGPYGGCYSNVGKARLEGITLAGATKLGEFNLHGSVDFQNPRDQTTDKLLARRAKRFATLGGDTRVAGWTLGAEMQATAKRYDNAANTTVLGGYTLFNLSASTQIAKDFSLIARINNLADKKYETARTYASEGRSAYIGVKWMPQ</sequence>